<evidence type="ECO:0000256" key="1">
    <source>
        <dbReference type="ARBA" id="ARBA00023002"/>
    </source>
</evidence>
<sequence length="400" mass="42972">MEGTSVNSYDVVVIGAGVIGSSVAFHLAKFGAKNVLVLDRGSVGAGTTSQSSGILRTHYSVKENVELARRSWSIFNDFAQYLGDEEASCGLVKCGYMIVAADDDKLEPLRASLKQQQDQGIPLELLNQQQAKELLPIAQFEDAALVGYEPEAGFADAYLVATSFARAARRGGVIIRENAEVNKVIIENNKVVGISTSIGDFATSMVISTQNIWTPELAVWTRRALPVVPERHAVLALECMEAKYGYNMPVFKDLASPGMLYYRSYGGNQMLVSEGVVGEKLNTAEVEQGDIPVDYIVDVGAQVAERFPNYETAGIASSWTGVYDVTPDWNPVLGKLPGIEGLVVGYGFSGHGFKLSPTVGRVLAQEALGLPTDVSLKPYSIERFATGELLIGKYGLGAVS</sequence>
<dbReference type="Pfam" id="PF01266">
    <property type="entry name" value="DAO"/>
    <property type="match status" value="1"/>
</dbReference>
<protein>
    <submittedName>
        <fullName evidence="3">D-amino-acid dehydrogenase</fullName>
    </submittedName>
</protein>
<dbReference type="Proteomes" id="UP000257139">
    <property type="component" value="Unassembled WGS sequence"/>
</dbReference>
<dbReference type="Gene3D" id="3.30.9.10">
    <property type="entry name" value="D-Amino Acid Oxidase, subunit A, domain 2"/>
    <property type="match status" value="1"/>
</dbReference>
<dbReference type="GO" id="GO:0005737">
    <property type="term" value="C:cytoplasm"/>
    <property type="evidence" value="ECO:0007669"/>
    <property type="project" value="TreeGrafter"/>
</dbReference>
<comment type="caution">
    <text evidence="3">The sequence shown here is derived from an EMBL/GenBank/DDBJ whole genome shotgun (WGS) entry which is preliminary data.</text>
</comment>
<reference evidence="3 4" key="1">
    <citation type="submission" date="2018-01" db="EMBL/GenBank/DDBJ databases">
        <authorList>
            <person name="Clerissi C."/>
        </authorList>
    </citation>
    <scope>NUCLEOTIDE SEQUENCE [LARGE SCALE GENOMIC DNA]</scope>
    <source>
        <strain evidence="3">Cupriavidus taiwanensis STM 6021</strain>
    </source>
</reference>
<name>A0A7Z7JGH1_9BURK</name>
<dbReference type="InterPro" id="IPR036188">
    <property type="entry name" value="FAD/NAD-bd_sf"/>
</dbReference>
<dbReference type="GO" id="GO:0016491">
    <property type="term" value="F:oxidoreductase activity"/>
    <property type="evidence" value="ECO:0007669"/>
    <property type="project" value="UniProtKB-KW"/>
</dbReference>
<evidence type="ECO:0000313" key="4">
    <source>
        <dbReference type="Proteomes" id="UP000257139"/>
    </source>
</evidence>
<organism evidence="3 4">
    <name type="scientific">Cupriavidus taiwanensis</name>
    <dbReference type="NCBI Taxonomy" id="164546"/>
    <lineage>
        <taxon>Bacteria</taxon>
        <taxon>Pseudomonadati</taxon>
        <taxon>Pseudomonadota</taxon>
        <taxon>Betaproteobacteria</taxon>
        <taxon>Burkholderiales</taxon>
        <taxon>Burkholderiaceae</taxon>
        <taxon>Cupriavidus</taxon>
    </lineage>
</organism>
<dbReference type="PANTHER" id="PTHR13847">
    <property type="entry name" value="SARCOSINE DEHYDROGENASE-RELATED"/>
    <property type="match status" value="1"/>
</dbReference>
<dbReference type="InterPro" id="IPR006076">
    <property type="entry name" value="FAD-dep_OxRdtase"/>
</dbReference>
<proteinExistence type="predicted"/>
<feature type="domain" description="FAD dependent oxidoreductase" evidence="2">
    <location>
        <begin position="10"/>
        <end position="365"/>
    </location>
</feature>
<gene>
    <name evidence="3" type="ORF">CBM2594_U60022</name>
</gene>
<evidence type="ECO:0000259" key="2">
    <source>
        <dbReference type="Pfam" id="PF01266"/>
    </source>
</evidence>
<dbReference type="EMBL" id="OGUU01000053">
    <property type="protein sequence ID" value="SPC26156.1"/>
    <property type="molecule type" value="Genomic_DNA"/>
</dbReference>
<keyword evidence="1" id="KW-0560">Oxidoreductase</keyword>
<dbReference type="AlphaFoldDB" id="A0A7Z7JGH1"/>
<evidence type="ECO:0000313" key="3">
    <source>
        <dbReference type="EMBL" id="SPC26156.1"/>
    </source>
</evidence>
<dbReference type="Gene3D" id="3.50.50.60">
    <property type="entry name" value="FAD/NAD(P)-binding domain"/>
    <property type="match status" value="1"/>
</dbReference>
<accession>A0A7Z7JGH1</accession>
<dbReference type="PANTHER" id="PTHR13847:SF287">
    <property type="entry name" value="FAD-DEPENDENT OXIDOREDUCTASE DOMAIN-CONTAINING PROTEIN 1"/>
    <property type="match status" value="1"/>
</dbReference>
<dbReference type="SUPFAM" id="SSF51905">
    <property type="entry name" value="FAD/NAD(P)-binding domain"/>
    <property type="match status" value="1"/>
</dbReference>